<evidence type="ECO:0000313" key="9">
    <source>
        <dbReference type="Proteomes" id="UP000028524"/>
    </source>
</evidence>
<feature type="transmembrane region" description="Helical" evidence="6">
    <location>
        <begin position="58"/>
        <end position="75"/>
    </location>
</feature>
<dbReference type="GO" id="GO:0005886">
    <property type="term" value="C:plasma membrane"/>
    <property type="evidence" value="ECO:0007669"/>
    <property type="project" value="TreeGrafter"/>
</dbReference>
<keyword evidence="3 6" id="KW-0812">Transmembrane</keyword>
<gene>
    <name evidence="8" type="ORF">S40285_02870</name>
</gene>
<dbReference type="HOGENOM" id="CLU_008455_8_4_1"/>
<proteinExistence type="predicted"/>
<feature type="transmembrane region" description="Helical" evidence="6">
    <location>
        <begin position="297"/>
        <end position="321"/>
    </location>
</feature>
<feature type="transmembrane region" description="Helical" evidence="6">
    <location>
        <begin position="25"/>
        <end position="46"/>
    </location>
</feature>
<dbReference type="InterPro" id="IPR011701">
    <property type="entry name" value="MFS"/>
</dbReference>
<dbReference type="OMA" id="IFGIFYM"/>
<dbReference type="AlphaFoldDB" id="A0A084QLP5"/>
<reference evidence="8 9" key="1">
    <citation type="journal article" date="2014" name="BMC Genomics">
        <title>Comparative genome sequencing reveals chemotype-specific gene clusters in the toxigenic black mold Stachybotrys.</title>
        <authorList>
            <person name="Semeiks J."/>
            <person name="Borek D."/>
            <person name="Otwinowski Z."/>
            <person name="Grishin N.V."/>
        </authorList>
    </citation>
    <scope>NUCLEOTIDE SEQUENCE [LARGE SCALE GENOMIC DNA]</scope>
    <source>
        <strain evidence="8 9">IBT 40285</strain>
    </source>
</reference>
<feature type="domain" description="Major facilitator superfamily (MFS) profile" evidence="7">
    <location>
        <begin position="1"/>
        <end position="343"/>
    </location>
</feature>
<dbReference type="Pfam" id="PF07690">
    <property type="entry name" value="MFS_1"/>
    <property type="match status" value="1"/>
</dbReference>
<organism evidence="8 9">
    <name type="scientific">Stachybotrys chlorohalonatus (strain IBT 40285)</name>
    <dbReference type="NCBI Taxonomy" id="1283841"/>
    <lineage>
        <taxon>Eukaryota</taxon>
        <taxon>Fungi</taxon>
        <taxon>Dikarya</taxon>
        <taxon>Ascomycota</taxon>
        <taxon>Pezizomycotina</taxon>
        <taxon>Sordariomycetes</taxon>
        <taxon>Hypocreomycetidae</taxon>
        <taxon>Hypocreales</taxon>
        <taxon>Stachybotryaceae</taxon>
        <taxon>Stachybotrys</taxon>
    </lineage>
</organism>
<dbReference type="GO" id="GO:0022857">
    <property type="term" value="F:transmembrane transporter activity"/>
    <property type="evidence" value="ECO:0007669"/>
    <property type="project" value="InterPro"/>
</dbReference>
<name>A0A084QLP5_STAC4</name>
<keyword evidence="2" id="KW-0813">Transport</keyword>
<dbReference type="InterPro" id="IPR036259">
    <property type="entry name" value="MFS_trans_sf"/>
</dbReference>
<dbReference type="Gene3D" id="1.20.1720.10">
    <property type="entry name" value="Multidrug resistance protein D"/>
    <property type="match status" value="1"/>
</dbReference>
<keyword evidence="4 6" id="KW-1133">Transmembrane helix</keyword>
<dbReference type="OrthoDB" id="440553at2759"/>
<dbReference type="PANTHER" id="PTHR23502">
    <property type="entry name" value="MAJOR FACILITATOR SUPERFAMILY"/>
    <property type="match status" value="1"/>
</dbReference>
<sequence length="343" mass="37225">MFSTLSSYIYFPALAPMASDLGVSLTPISLTVISYLIVAGIAPAFMGDLADQGGRRPAYILMFALALGSNIGLALQNSYPLLLVLRTVQTSYEAACGIIADSTTVSERGSYIGIMLVFTGAAPSFDPVVAGAFTQALGWRWIFWLLAIPTGAYFIIIVLLLPETQGKVVGNGSIKAQGLYRSLFDYFIRDRYGVYQRGDDILDFPIECARLTGHYSLVLLSSTSTIGYGISLMTRLYYTSADAMFYFIYFNNLLQICETLLTDMNPNASATVQASYNILPCVGAGVSIAAQQPLADAVGLGWCFGVFGIIMILAAPLGWILKRYGMPIDSYGCSRLSDEPHWH</sequence>
<accession>A0A084QLP5</accession>
<dbReference type="SUPFAM" id="SSF103473">
    <property type="entry name" value="MFS general substrate transporter"/>
    <property type="match status" value="1"/>
</dbReference>
<evidence type="ECO:0000256" key="4">
    <source>
        <dbReference type="ARBA" id="ARBA00022989"/>
    </source>
</evidence>
<feature type="transmembrane region" description="Helical" evidence="6">
    <location>
        <begin position="141"/>
        <end position="161"/>
    </location>
</feature>
<dbReference type="PROSITE" id="PS50850">
    <property type="entry name" value="MFS"/>
    <property type="match status" value="1"/>
</dbReference>
<evidence type="ECO:0000313" key="8">
    <source>
        <dbReference type="EMBL" id="KFA64880.1"/>
    </source>
</evidence>
<dbReference type="EMBL" id="KL660643">
    <property type="protein sequence ID" value="KFA64880.1"/>
    <property type="molecule type" value="Genomic_DNA"/>
</dbReference>
<evidence type="ECO:0000256" key="1">
    <source>
        <dbReference type="ARBA" id="ARBA00004141"/>
    </source>
</evidence>
<evidence type="ECO:0000256" key="3">
    <source>
        <dbReference type="ARBA" id="ARBA00022692"/>
    </source>
</evidence>
<keyword evidence="9" id="KW-1185">Reference proteome</keyword>
<evidence type="ECO:0000256" key="2">
    <source>
        <dbReference type="ARBA" id="ARBA00022448"/>
    </source>
</evidence>
<comment type="subcellular location">
    <subcellularLocation>
        <location evidence="1">Membrane</location>
        <topology evidence="1">Multi-pass membrane protein</topology>
    </subcellularLocation>
</comment>
<dbReference type="Proteomes" id="UP000028524">
    <property type="component" value="Unassembled WGS sequence"/>
</dbReference>
<dbReference type="STRING" id="1283841.A0A084QLP5"/>
<evidence type="ECO:0000256" key="5">
    <source>
        <dbReference type="ARBA" id="ARBA00023136"/>
    </source>
</evidence>
<dbReference type="InterPro" id="IPR020846">
    <property type="entry name" value="MFS_dom"/>
</dbReference>
<keyword evidence="5 6" id="KW-0472">Membrane</keyword>
<dbReference type="InParanoid" id="A0A084QLP5"/>
<protein>
    <recommendedName>
        <fullName evidence="7">Major facilitator superfamily (MFS) profile domain-containing protein</fullName>
    </recommendedName>
</protein>
<evidence type="ECO:0000259" key="7">
    <source>
        <dbReference type="PROSITE" id="PS50850"/>
    </source>
</evidence>
<evidence type="ECO:0000256" key="6">
    <source>
        <dbReference type="SAM" id="Phobius"/>
    </source>
</evidence>
<feature type="transmembrane region" description="Helical" evidence="6">
    <location>
        <begin position="217"/>
        <end position="238"/>
    </location>
</feature>
<dbReference type="PANTHER" id="PTHR23502:SF51">
    <property type="entry name" value="QUINIDINE RESISTANCE PROTEIN 1-RELATED"/>
    <property type="match status" value="1"/>
</dbReference>